<dbReference type="GO" id="GO:0015483">
    <property type="term" value="F:long-chain fatty acid transporting porin activity"/>
    <property type="evidence" value="ECO:0007669"/>
    <property type="project" value="TreeGrafter"/>
</dbReference>
<evidence type="ECO:0000313" key="9">
    <source>
        <dbReference type="EMBL" id="RXJ73610.1"/>
    </source>
</evidence>
<evidence type="ECO:0000256" key="3">
    <source>
        <dbReference type="ARBA" id="ARBA00022452"/>
    </source>
</evidence>
<keyword evidence="7" id="KW-0998">Cell outer membrane</keyword>
<comment type="subcellular location">
    <subcellularLocation>
        <location evidence="1">Cell outer membrane</location>
        <topology evidence="1">Multi-pass membrane protein</topology>
    </subcellularLocation>
</comment>
<name>A0A4Q0YR18_9GAMM</name>
<dbReference type="EMBL" id="PEIB01000008">
    <property type="protein sequence ID" value="RXJ73610.1"/>
    <property type="molecule type" value="Genomic_DNA"/>
</dbReference>
<dbReference type="OrthoDB" id="19849at2"/>
<dbReference type="InterPro" id="IPR005017">
    <property type="entry name" value="OMPP1/FadL/TodX"/>
</dbReference>
<proteinExistence type="inferred from homology"/>
<dbReference type="AlphaFoldDB" id="A0A4Q0YR18"/>
<comment type="similarity">
    <text evidence="2">Belongs to the OmpP1/FadL family.</text>
</comment>
<evidence type="ECO:0000256" key="8">
    <source>
        <dbReference type="SAM" id="SignalP"/>
    </source>
</evidence>
<evidence type="ECO:0000256" key="4">
    <source>
        <dbReference type="ARBA" id="ARBA00022692"/>
    </source>
</evidence>
<dbReference type="Gene3D" id="2.40.160.60">
    <property type="entry name" value="Outer membrane protein transport protein (OMPP1/FadL/TodX)"/>
    <property type="match status" value="1"/>
</dbReference>
<keyword evidence="6" id="KW-0472">Membrane</keyword>
<dbReference type="RefSeq" id="WP_129121987.1">
    <property type="nucleotide sequence ID" value="NZ_PEIB01000008.1"/>
</dbReference>
<dbReference type="SUPFAM" id="SSF56935">
    <property type="entry name" value="Porins"/>
    <property type="match status" value="1"/>
</dbReference>
<evidence type="ECO:0000256" key="7">
    <source>
        <dbReference type="ARBA" id="ARBA00023237"/>
    </source>
</evidence>
<accession>A0A4Q0YR18</accession>
<comment type="caution">
    <text evidence="9">The sequence shown here is derived from an EMBL/GenBank/DDBJ whole genome shotgun (WGS) entry which is preliminary data.</text>
</comment>
<organism evidence="9 10">
    <name type="scientific">Veronia nyctiphanis</name>
    <dbReference type="NCBI Taxonomy" id="1278244"/>
    <lineage>
        <taxon>Bacteria</taxon>
        <taxon>Pseudomonadati</taxon>
        <taxon>Pseudomonadota</taxon>
        <taxon>Gammaproteobacteria</taxon>
        <taxon>Vibrionales</taxon>
        <taxon>Vibrionaceae</taxon>
        <taxon>Veronia</taxon>
    </lineage>
</organism>
<evidence type="ECO:0000256" key="1">
    <source>
        <dbReference type="ARBA" id="ARBA00004571"/>
    </source>
</evidence>
<keyword evidence="5 8" id="KW-0732">Signal</keyword>
<dbReference type="Proteomes" id="UP000290287">
    <property type="component" value="Unassembled WGS sequence"/>
</dbReference>
<evidence type="ECO:0000313" key="10">
    <source>
        <dbReference type="Proteomes" id="UP000290287"/>
    </source>
</evidence>
<dbReference type="PANTHER" id="PTHR35093">
    <property type="entry name" value="OUTER MEMBRANE PROTEIN NMB0088-RELATED"/>
    <property type="match status" value="1"/>
</dbReference>
<evidence type="ECO:0000256" key="2">
    <source>
        <dbReference type="ARBA" id="ARBA00008163"/>
    </source>
</evidence>
<evidence type="ECO:0000256" key="5">
    <source>
        <dbReference type="ARBA" id="ARBA00022729"/>
    </source>
</evidence>
<reference evidence="9 10" key="1">
    <citation type="submission" date="2017-10" db="EMBL/GenBank/DDBJ databases">
        <title>Nyctiphanis sp. nov., isolated from the stomach of the euphausiid Nyctiphanes simplex (Hansen, 1911) in the Gulf of California.</title>
        <authorList>
            <person name="Gomez-Gil B."/>
            <person name="Aguilar-Mendez M."/>
            <person name="Lopez-Cortes A."/>
            <person name="Gomez-Gutierrez J."/>
            <person name="Roque A."/>
            <person name="Lang E."/>
            <person name="Gonzalez-Castillo A."/>
        </authorList>
    </citation>
    <scope>NUCLEOTIDE SEQUENCE [LARGE SCALE GENOMIC DNA]</scope>
    <source>
        <strain evidence="9 10">CAIM 600</strain>
    </source>
</reference>
<dbReference type="PANTHER" id="PTHR35093:SF3">
    <property type="entry name" value="LONG-CHAIN FATTY ACID TRANSPORT PROTEIN"/>
    <property type="match status" value="1"/>
</dbReference>
<keyword evidence="3" id="KW-1134">Transmembrane beta strand</keyword>
<feature type="signal peptide" evidence="8">
    <location>
        <begin position="1"/>
        <end position="23"/>
    </location>
</feature>
<evidence type="ECO:0000256" key="6">
    <source>
        <dbReference type="ARBA" id="ARBA00023136"/>
    </source>
</evidence>
<sequence length="413" mass="44517">MSRIMKRSLLATTIALISTQAHSAGFQVSEHSASGLGRAFAGEAAMTDNASVMARNPASMTKFDQIQFSGAIHGVLTDINVTDNTNQQTANNVAPSPVVPASYLVAPVDDKFSAGVGLYTVYGVGTDYSDTFLTGYMAGDTNLTSVNLNPAIAYKVNSNLSLGAGLDIVYAMATLNRHFGELNPANPAAKMITMEGSTLGLGYNIGALYEVDKDIRFGLSYRSPVHLKFKDGDFTDHAGKSVTRGGKVNADLNIELPAVIEFSGFQQLDPAWAVHYSVMWTDWSAFKELKATSSQCDKGNGVCFEKSEKYDDAIRWSFGSTYTLNNDWTLRAGLAFDEQAGRSTLSIPDTDRFWYSAGATYQYTPKLSVDAGIAYIASKESEFKERGSAQLAERNFTASGSATVIGLQANYTF</sequence>
<dbReference type="GO" id="GO:0009279">
    <property type="term" value="C:cell outer membrane"/>
    <property type="evidence" value="ECO:0007669"/>
    <property type="project" value="UniProtKB-SubCell"/>
</dbReference>
<gene>
    <name evidence="9" type="ORF">CS022_08965</name>
</gene>
<keyword evidence="4" id="KW-0812">Transmembrane</keyword>
<feature type="chain" id="PRO_5020358109" evidence="8">
    <location>
        <begin position="24"/>
        <end position="413"/>
    </location>
</feature>
<protein>
    <submittedName>
        <fullName evidence="9">Long-chain fatty acid transporter</fullName>
    </submittedName>
</protein>
<dbReference type="Pfam" id="PF03349">
    <property type="entry name" value="Toluene_X"/>
    <property type="match status" value="1"/>
</dbReference>
<keyword evidence="10" id="KW-1185">Reference proteome</keyword>